<feature type="compositionally biased region" description="Basic and acidic residues" evidence="5">
    <location>
        <begin position="1146"/>
        <end position="1164"/>
    </location>
</feature>
<feature type="compositionally biased region" description="Basic and acidic residues" evidence="5">
    <location>
        <begin position="1258"/>
        <end position="1268"/>
    </location>
</feature>
<comment type="subunit">
    <text evidence="1">Homodimers and heterodimers.</text>
</comment>
<dbReference type="InterPro" id="IPR011990">
    <property type="entry name" value="TPR-like_helical_dom_sf"/>
</dbReference>
<protein>
    <recommendedName>
        <fullName evidence="6">PB1 domain-containing protein</fullName>
    </recommendedName>
</protein>
<dbReference type="PROSITE" id="PS50005">
    <property type="entry name" value="TPR"/>
    <property type="match status" value="2"/>
</dbReference>
<feature type="region of interest" description="Disordered" evidence="5">
    <location>
        <begin position="1146"/>
        <end position="1186"/>
    </location>
</feature>
<keyword evidence="3 4" id="KW-0802">TPR repeat</keyword>
<dbReference type="SMART" id="SM00666">
    <property type="entry name" value="PB1"/>
    <property type="match status" value="2"/>
</dbReference>
<feature type="region of interest" description="Disordered" evidence="5">
    <location>
        <begin position="196"/>
        <end position="222"/>
    </location>
</feature>
<feature type="region of interest" description="Disordered" evidence="5">
    <location>
        <begin position="515"/>
        <end position="537"/>
    </location>
</feature>
<keyword evidence="2" id="KW-0677">Repeat</keyword>
<proteinExistence type="predicted"/>
<dbReference type="InterPro" id="IPR019734">
    <property type="entry name" value="TPR_rpt"/>
</dbReference>
<keyword evidence="8" id="KW-1185">Reference proteome</keyword>
<dbReference type="InterPro" id="IPR053793">
    <property type="entry name" value="PB1-like"/>
</dbReference>
<reference evidence="7 8" key="1">
    <citation type="journal article" date="2017" name="Plant Biotechnol. J.">
        <title>A comprehensive draft genome sequence for lupin (Lupinus angustifolius), an emerging health food: insights into plant-microbe interactions and legume evolution.</title>
        <authorList>
            <person name="Hane J.K."/>
            <person name="Ming Y."/>
            <person name="Kamphuis L.G."/>
            <person name="Nelson M.N."/>
            <person name="Garg G."/>
            <person name="Atkins C.A."/>
            <person name="Bayer P.E."/>
            <person name="Bravo A."/>
            <person name="Bringans S."/>
            <person name="Cannon S."/>
            <person name="Edwards D."/>
            <person name="Foley R."/>
            <person name="Gao L.L."/>
            <person name="Harrison M.J."/>
            <person name="Huang W."/>
            <person name="Hurgobin B."/>
            <person name="Li S."/>
            <person name="Liu C.W."/>
            <person name="McGrath A."/>
            <person name="Morahan G."/>
            <person name="Murray J."/>
            <person name="Weller J."/>
            <person name="Jian J."/>
            <person name="Singh K.B."/>
        </authorList>
    </citation>
    <scope>NUCLEOTIDE SEQUENCE [LARGE SCALE GENOMIC DNA]</scope>
    <source>
        <strain evidence="8">cv. Tanjil</strain>
        <tissue evidence="7">Whole plant</tissue>
    </source>
</reference>
<dbReference type="PANTHER" id="PTHR46183">
    <property type="entry name" value="PROTEIN CLMP1"/>
    <property type="match status" value="1"/>
</dbReference>
<dbReference type="Proteomes" id="UP000188354">
    <property type="component" value="Chromosome LG16"/>
</dbReference>
<dbReference type="Gene3D" id="1.25.40.10">
    <property type="entry name" value="Tetratricopeptide repeat domain"/>
    <property type="match status" value="2"/>
</dbReference>
<feature type="compositionally biased region" description="Basic and acidic residues" evidence="5">
    <location>
        <begin position="909"/>
        <end position="919"/>
    </location>
</feature>
<dbReference type="AlphaFoldDB" id="A0A4P1QWC0"/>
<dbReference type="PROSITE" id="PS51745">
    <property type="entry name" value="PB1"/>
    <property type="match status" value="2"/>
</dbReference>
<evidence type="ECO:0000256" key="1">
    <source>
        <dbReference type="ARBA" id="ARBA00011726"/>
    </source>
</evidence>
<evidence type="ECO:0000313" key="7">
    <source>
        <dbReference type="EMBL" id="OIV96089.1"/>
    </source>
</evidence>
<dbReference type="Gramene" id="OIV96089">
    <property type="protein sequence ID" value="OIV96089"/>
    <property type="gene ID" value="TanjilG_27193"/>
</dbReference>
<feature type="compositionally biased region" description="Basic and acidic residues" evidence="5">
    <location>
        <begin position="420"/>
        <end position="433"/>
    </location>
</feature>
<dbReference type="EMBL" id="CM007376">
    <property type="protein sequence ID" value="OIV96089.1"/>
    <property type="molecule type" value="Genomic_DNA"/>
</dbReference>
<evidence type="ECO:0000259" key="6">
    <source>
        <dbReference type="PROSITE" id="PS51745"/>
    </source>
</evidence>
<dbReference type="CDD" id="cd05992">
    <property type="entry name" value="PB1"/>
    <property type="match status" value="2"/>
</dbReference>
<dbReference type="Pfam" id="PF00564">
    <property type="entry name" value="PB1"/>
    <property type="match status" value="2"/>
</dbReference>
<feature type="region of interest" description="Disordered" evidence="5">
    <location>
        <begin position="894"/>
        <end position="957"/>
    </location>
</feature>
<dbReference type="STRING" id="3871.A0A4P1QWC0"/>
<evidence type="ECO:0000256" key="3">
    <source>
        <dbReference type="ARBA" id="ARBA00022803"/>
    </source>
</evidence>
<feature type="repeat" description="TPR" evidence="4">
    <location>
        <begin position="44"/>
        <end position="77"/>
    </location>
</feature>
<evidence type="ECO:0000256" key="2">
    <source>
        <dbReference type="ARBA" id="ARBA00022737"/>
    </source>
</evidence>
<feature type="region of interest" description="Disordered" evidence="5">
    <location>
        <begin position="378"/>
        <end position="441"/>
    </location>
</feature>
<feature type="repeat" description="TPR" evidence="4">
    <location>
        <begin position="560"/>
        <end position="593"/>
    </location>
</feature>
<dbReference type="SMART" id="SM00028">
    <property type="entry name" value="TPR"/>
    <property type="match status" value="6"/>
</dbReference>
<dbReference type="InterPro" id="IPR000270">
    <property type="entry name" value="PB1_dom"/>
</dbReference>
<accession>A0A4P1QWC0</accession>
<organism evidence="7 8">
    <name type="scientific">Lupinus angustifolius</name>
    <name type="common">Narrow-leaved blue lupine</name>
    <dbReference type="NCBI Taxonomy" id="3871"/>
    <lineage>
        <taxon>Eukaryota</taxon>
        <taxon>Viridiplantae</taxon>
        <taxon>Streptophyta</taxon>
        <taxon>Embryophyta</taxon>
        <taxon>Tracheophyta</taxon>
        <taxon>Spermatophyta</taxon>
        <taxon>Magnoliopsida</taxon>
        <taxon>eudicotyledons</taxon>
        <taxon>Gunneridae</taxon>
        <taxon>Pentapetalae</taxon>
        <taxon>rosids</taxon>
        <taxon>fabids</taxon>
        <taxon>Fabales</taxon>
        <taxon>Fabaceae</taxon>
        <taxon>Papilionoideae</taxon>
        <taxon>50 kb inversion clade</taxon>
        <taxon>genistoids sensu lato</taxon>
        <taxon>core genistoids</taxon>
        <taxon>Genisteae</taxon>
        <taxon>Lupinus</taxon>
    </lineage>
</organism>
<evidence type="ECO:0000256" key="5">
    <source>
        <dbReference type="SAM" id="MobiDB-lite"/>
    </source>
</evidence>
<evidence type="ECO:0000313" key="8">
    <source>
        <dbReference type="Proteomes" id="UP000188354"/>
    </source>
</evidence>
<feature type="compositionally biased region" description="Low complexity" evidence="5">
    <location>
        <begin position="242"/>
        <end position="255"/>
    </location>
</feature>
<dbReference type="Gene3D" id="3.10.20.90">
    <property type="entry name" value="Phosphatidylinositol 3-kinase Catalytic Subunit, Chain A, domain 1"/>
    <property type="match status" value="2"/>
</dbReference>
<feature type="domain" description="PB1" evidence="6">
    <location>
        <begin position="285"/>
        <end position="377"/>
    </location>
</feature>
<sequence>MGKSGGRRKKGSASKSNQASVDDSVAPIANGSVDLDSSIFLKRAHELKEVGNVKFQNKDFVGALQHYENALKLTPKTHPDRAVFHSNRAACLMQMKPTDYESVIAECTMALQVQPQFARALIRRARAFEAVGKYEMAMLDVQVLLGVEPNHGDALEIARRLRTALGTRQEAQQDLHSRPSPAALGASAVRGAPIAGLGPSLPARPGPKKGASAATGLLVSPNYKPEKPQVILSSENGHENKSQSPKLSLKPSSGSANTSNPRKGNQKDLLSHSANVQHSEVVIRLRPLKLVYDHDIRLAEMPVNCSFRVLRELVTKRFPSSKSVLIKYKDNDGDLVTITSTDELRLAEGSVDSHLLKEPEADKSDSVGMLRLNIVEVSPEQEPPLLEEEEEKPVESDGIKEVESESQSPNESFSEAPDTEADKIEKDAPKEKPGSATEATECKEVEMDDWLFEFAQLFRSHVGIDPDAHIDLHELGMEFCSEALEETVTGTKKVSFFRRNSLSFSFLPVNKGNKYQMGKSGGRRKKGSASKSNQASVDDSVAPIANGSVDLDSSIFLKRAHELKEVGNVKFQNKDFVGALQHYENALKLTPKTHPDRAVFHSNRAACLMQMKPTDYESVIAECTMALQVQPQFARALIRRARAFEAVGKYEMAMLDVQVLLGVEPNHGDALEIARRLRTALGTRQEAQQDLHSRPSPAALGASAVRGAPIAGLGPSLPARPGPKKGASAATGLLVSPNYKPEKPQVILSSENGHENKSQSPKLSLKPSSGSANTSNPRKGNQKDLLSHSANVQHSEVVIRLRPLKLVYDHDIRLAEMPVNCSFRVLRELVTKRFPSSKSVLIKYKDNDGDLVTITSTDELRLAEGSVDSHLLKEPEADKSDSVGMLRLNIVEVSPEQEPPLLEEEEEKPVESDGIKEVESESQSPNESFSEAPDTEADKIEKDAPKEKPGSATEATECKEVEMDDWLFEFAQLFRSHVGIDPDAHIDLHELGMEFCSEALEETVTGEEAQDLFDKAALKFQEVAALAFFNWGNVYMCAARKRIPLDESAGEEVVAERLQVAYDWVKEKYTLAREKYEQALVIKPDFYEGLLALGQQQFEMAKLHWSFALAKKIDLSSWDPTETIQLFDSAEEKMKAATDMWEKLEEQRAKELQDPNASKKEELLRRRKKQGGSAEGESSAVGQGDISAKEAAEQAAVMRSQIHLFWGNMLFEKSQVECKLGRGDWNKNLDAAIERFKLAGASEADISMVLKNHYSNGDAKEGEVKGPESHNSTALPK</sequence>
<feature type="region of interest" description="Disordered" evidence="5">
    <location>
        <begin position="751"/>
        <end position="783"/>
    </location>
</feature>
<feature type="domain" description="PB1" evidence="6">
    <location>
        <begin position="801"/>
        <end position="893"/>
    </location>
</feature>
<feature type="compositionally biased region" description="Basic residues" evidence="5">
    <location>
        <begin position="1"/>
        <end position="12"/>
    </location>
</feature>
<dbReference type="SUPFAM" id="SSF54277">
    <property type="entry name" value="CAD &amp; PB1 domains"/>
    <property type="match status" value="2"/>
</dbReference>
<feature type="region of interest" description="Disordered" evidence="5">
    <location>
        <begin position="1256"/>
        <end position="1277"/>
    </location>
</feature>
<feature type="compositionally biased region" description="Low complexity" evidence="5">
    <location>
        <begin position="1171"/>
        <end position="1184"/>
    </location>
</feature>
<gene>
    <name evidence="7" type="ORF">TanjilG_27193</name>
</gene>
<dbReference type="PANTHER" id="PTHR46183:SF8">
    <property type="entry name" value="PROTEIN CLMP1"/>
    <property type="match status" value="1"/>
</dbReference>
<name>A0A4P1QWC0_LUPAN</name>
<feature type="compositionally biased region" description="Low complexity" evidence="5">
    <location>
        <begin position="758"/>
        <end position="771"/>
    </location>
</feature>
<feature type="region of interest" description="Disordered" evidence="5">
    <location>
        <begin position="235"/>
        <end position="267"/>
    </location>
</feature>
<feature type="compositionally biased region" description="Basic and acidic residues" evidence="5">
    <location>
        <begin position="936"/>
        <end position="949"/>
    </location>
</feature>
<dbReference type="InterPro" id="IPR044517">
    <property type="entry name" value="PHOX1-4"/>
</dbReference>
<evidence type="ECO:0000256" key="4">
    <source>
        <dbReference type="PROSITE-ProRule" id="PRU00339"/>
    </source>
</evidence>
<dbReference type="SUPFAM" id="SSF48452">
    <property type="entry name" value="TPR-like"/>
    <property type="match status" value="3"/>
</dbReference>
<feature type="region of interest" description="Disordered" evidence="5">
    <location>
        <begin position="1"/>
        <end position="23"/>
    </location>
</feature>
<feature type="region of interest" description="Disordered" evidence="5">
    <location>
        <begin position="712"/>
        <end position="738"/>
    </location>
</feature>
<feature type="compositionally biased region" description="Basic and acidic residues" evidence="5">
    <location>
        <begin position="393"/>
        <end position="403"/>
    </location>
</feature>